<evidence type="ECO:0000313" key="1">
    <source>
        <dbReference type="EMBL" id="CAD8152311.1"/>
    </source>
</evidence>
<comment type="caution">
    <text evidence="1">The sequence shown here is derived from an EMBL/GenBank/DDBJ whole genome shotgun (WGS) entry which is preliminary data.</text>
</comment>
<accession>A0A8S1TE78</accession>
<reference evidence="1" key="1">
    <citation type="submission" date="2021-01" db="EMBL/GenBank/DDBJ databases">
        <authorList>
            <consortium name="Genoscope - CEA"/>
            <person name="William W."/>
        </authorList>
    </citation>
    <scope>NUCLEOTIDE SEQUENCE</scope>
</reference>
<organism evidence="1 2">
    <name type="scientific">Paramecium pentaurelia</name>
    <dbReference type="NCBI Taxonomy" id="43138"/>
    <lineage>
        <taxon>Eukaryota</taxon>
        <taxon>Sar</taxon>
        <taxon>Alveolata</taxon>
        <taxon>Ciliophora</taxon>
        <taxon>Intramacronucleata</taxon>
        <taxon>Oligohymenophorea</taxon>
        <taxon>Peniculida</taxon>
        <taxon>Parameciidae</taxon>
        <taxon>Paramecium</taxon>
    </lineage>
</organism>
<gene>
    <name evidence="1" type="ORF">PPENT_87.1.T0220385</name>
</gene>
<dbReference type="EMBL" id="CAJJDO010000022">
    <property type="protein sequence ID" value="CAD8152311.1"/>
    <property type="molecule type" value="Genomic_DNA"/>
</dbReference>
<protein>
    <recommendedName>
        <fullName evidence="3">Myb-like domain-containing protein</fullName>
    </recommendedName>
</protein>
<evidence type="ECO:0008006" key="3">
    <source>
        <dbReference type="Google" id="ProtNLM"/>
    </source>
</evidence>
<sequence>MKSDVTVPAIPICSTQELSQSNNPRSGHWTQAEHKLYLDFLYQSQDFIESSQNNKGQRLFKKMSQVIATRSPSQCRYNFRQPITTTDHITKSSIHLMFKQQKEKKVVNYLSQPKKCHLKSEVNNISENYLPLLKIIVPNLCQRRSQIKIFNEQIYYIEFSMQNFLSIQLMFYSLINSDHTKFTIFHKLNTFCIQKESNQTIQNLMYTKYINKQLFTNTILKSGNILYFQQIIVKRKPLFNLKIYNQFQLVYFFRDYSVSF</sequence>
<keyword evidence="2" id="KW-1185">Reference proteome</keyword>
<name>A0A8S1TE78_9CILI</name>
<dbReference type="AlphaFoldDB" id="A0A8S1TE78"/>
<dbReference type="OrthoDB" id="304289at2759"/>
<proteinExistence type="predicted"/>
<dbReference type="Proteomes" id="UP000689195">
    <property type="component" value="Unassembled WGS sequence"/>
</dbReference>
<evidence type="ECO:0000313" key="2">
    <source>
        <dbReference type="Proteomes" id="UP000689195"/>
    </source>
</evidence>